<proteinExistence type="predicted"/>
<feature type="compositionally biased region" description="Polar residues" evidence="1">
    <location>
        <begin position="29"/>
        <end position="45"/>
    </location>
</feature>
<reference evidence="2" key="1">
    <citation type="submission" date="2018-11" db="EMBL/GenBank/DDBJ databases">
        <authorList>
            <consortium name="Pathogen Informatics"/>
        </authorList>
    </citation>
    <scope>NUCLEOTIDE SEQUENCE</scope>
</reference>
<gene>
    <name evidence="2" type="ORF">PXEA_LOCUS22828</name>
</gene>
<evidence type="ECO:0000313" key="2">
    <source>
        <dbReference type="EMBL" id="VEL29388.1"/>
    </source>
</evidence>
<protein>
    <submittedName>
        <fullName evidence="2">Uncharacterized protein</fullName>
    </submittedName>
</protein>
<sequence>MECFIKIAKRELSTVSSGLQDGEPRTYKHNSLSGNPHSVRGETTSRIPPYQLSLRSGGSCHQHGLGLEAERRLSEKGKQNFQGSKDLSQLTSVVVTWIEKRNFGSHYAKCCKDARRQIVVTVPKNCSYTMHSA</sequence>
<dbReference type="AlphaFoldDB" id="A0A3S5AQA3"/>
<accession>A0A3S5AQA3</accession>
<feature type="region of interest" description="Disordered" evidence="1">
    <location>
        <begin position="17"/>
        <end position="45"/>
    </location>
</feature>
<dbReference type="Proteomes" id="UP000784294">
    <property type="component" value="Unassembled WGS sequence"/>
</dbReference>
<keyword evidence="3" id="KW-1185">Reference proteome</keyword>
<evidence type="ECO:0000256" key="1">
    <source>
        <dbReference type="SAM" id="MobiDB-lite"/>
    </source>
</evidence>
<name>A0A3S5AQA3_9PLAT</name>
<dbReference type="EMBL" id="CAAALY010102692">
    <property type="protein sequence ID" value="VEL29388.1"/>
    <property type="molecule type" value="Genomic_DNA"/>
</dbReference>
<evidence type="ECO:0000313" key="3">
    <source>
        <dbReference type="Proteomes" id="UP000784294"/>
    </source>
</evidence>
<organism evidence="2 3">
    <name type="scientific">Protopolystoma xenopodis</name>
    <dbReference type="NCBI Taxonomy" id="117903"/>
    <lineage>
        <taxon>Eukaryota</taxon>
        <taxon>Metazoa</taxon>
        <taxon>Spiralia</taxon>
        <taxon>Lophotrochozoa</taxon>
        <taxon>Platyhelminthes</taxon>
        <taxon>Monogenea</taxon>
        <taxon>Polyopisthocotylea</taxon>
        <taxon>Polystomatidea</taxon>
        <taxon>Polystomatidae</taxon>
        <taxon>Protopolystoma</taxon>
    </lineage>
</organism>
<comment type="caution">
    <text evidence="2">The sequence shown here is derived from an EMBL/GenBank/DDBJ whole genome shotgun (WGS) entry which is preliminary data.</text>
</comment>